<sequence length="144" mass="15641">KLASFYNRLLDVQDLNKNSTGSNLEMRFGQLPALAVVALILCCSAVVTADSTALKLASAKPGAIYGGHRYLKGSKTSTGLDAANEERVGATTPSFKQYFSWIKLPKLSGIPGFKQLRGYLVKRDAARVEKLRQKLNNNPGAYGY</sequence>
<feature type="non-terminal residue" evidence="1">
    <location>
        <position position="1"/>
    </location>
</feature>
<evidence type="ECO:0000313" key="1">
    <source>
        <dbReference type="EMBL" id="KAF4137596.1"/>
    </source>
</evidence>
<proteinExistence type="predicted"/>
<protein>
    <submittedName>
        <fullName evidence="1">Uncharacterized protein</fullName>
    </submittedName>
</protein>
<dbReference type="Proteomes" id="UP000704712">
    <property type="component" value="Unassembled WGS sequence"/>
</dbReference>
<evidence type="ECO:0000313" key="2">
    <source>
        <dbReference type="Proteomes" id="UP000704712"/>
    </source>
</evidence>
<name>A0A8S9U9U0_PHYIN</name>
<gene>
    <name evidence="1" type="ORF">GN958_ATG13222</name>
</gene>
<dbReference type="EMBL" id="JAACNO010001783">
    <property type="protein sequence ID" value="KAF4137596.1"/>
    <property type="molecule type" value="Genomic_DNA"/>
</dbReference>
<reference evidence="1" key="1">
    <citation type="submission" date="2020-03" db="EMBL/GenBank/DDBJ databases">
        <title>Hybrid Assembly of Korean Phytophthora infestans isolates.</title>
        <authorList>
            <person name="Prokchorchik M."/>
            <person name="Lee Y."/>
            <person name="Seo J."/>
            <person name="Cho J.-H."/>
            <person name="Park Y.-E."/>
            <person name="Jang D.-C."/>
            <person name="Im J.-S."/>
            <person name="Choi J.-G."/>
            <person name="Park H.-J."/>
            <person name="Lee G.-B."/>
            <person name="Lee Y.-G."/>
            <person name="Hong S.-Y."/>
            <person name="Cho K."/>
            <person name="Sohn K.H."/>
        </authorList>
    </citation>
    <scope>NUCLEOTIDE SEQUENCE</scope>
    <source>
        <strain evidence="1">KR_2_A2</strain>
    </source>
</reference>
<dbReference type="AlphaFoldDB" id="A0A8S9U9U0"/>
<comment type="caution">
    <text evidence="1">The sequence shown here is derived from an EMBL/GenBank/DDBJ whole genome shotgun (WGS) entry which is preliminary data.</text>
</comment>
<accession>A0A8S9U9U0</accession>
<organism evidence="1 2">
    <name type="scientific">Phytophthora infestans</name>
    <name type="common">Potato late blight agent</name>
    <name type="synonym">Botrytis infestans</name>
    <dbReference type="NCBI Taxonomy" id="4787"/>
    <lineage>
        <taxon>Eukaryota</taxon>
        <taxon>Sar</taxon>
        <taxon>Stramenopiles</taxon>
        <taxon>Oomycota</taxon>
        <taxon>Peronosporomycetes</taxon>
        <taxon>Peronosporales</taxon>
        <taxon>Peronosporaceae</taxon>
        <taxon>Phytophthora</taxon>
    </lineage>
</organism>